<sequence length="367" mass="42058">MILLYALGVVTFILILYYLLFSGFSFSKISEEKKHIPTSFLPVSLIVCAKNEAENLKQNIPLWLEQNHPNFELILINDSSHDNTLEVMEAFAENDSRIKISNVKNNEAFWASKKYALTLGIKKATHTQLIFTDADCSPSSQSWLREMSQYFSEEKQLLLGYGGYKKDSGILNALIRFETVMTAIQYFSYAKSKMPYMGVGRNIGYTSQLFYKHNGFISHIKVPSGDDDLFVNEVATSKNTVIVTDPETFTYSQPKKTWKAWRIQKRRHVSTAKYYKKSHQTLLGLFYFSKLLFIALVILNMFTPFWKIALIIVGFKVLFQMLVIGFGAAKLKEKPLIPFIILLDLLLLISQLSIFISNSVAKPTKWK</sequence>
<dbReference type="RefSeq" id="WP_151895040.1">
    <property type="nucleotide sequence ID" value="NZ_BKCF01000005.1"/>
</dbReference>
<keyword evidence="4" id="KW-0812">Transmembrane</keyword>
<keyword evidence="7" id="KW-1185">Reference proteome</keyword>
<feature type="transmembrane region" description="Helical" evidence="4">
    <location>
        <begin position="308"/>
        <end position="329"/>
    </location>
</feature>
<organism evidence="6 7">
    <name type="scientific">Patiriisocius marinistellae</name>
    <dbReference type="NCBI Taxonomy" id="2494560"/>
    <lineage>
        <taxon>Bacteria</taxon>
        <taxon>Pseudomonadati</taxon>
        <taxon>Bacteroidota</taxon>
        <taxon>Flavobacteriia</taxon>
        <taxon>Flavobacteriales</taxon>
        <taxon>Flavobacteriaceae</taxon>
        <taxon>Patiriisocius</taxon>
    </lineage>
</organism>
<keyword evidence="2" id="KW-0328">Glycosyltransferase</keyword>
<evidence type="ECO:0000256" key="4">
    <source>
        <dbReference type="SAM" id="Phobius"/>
    </source>
</evidence>
<keyword evidence="3 6" id="KW-0808">Transferase</keyword>
<feature type="transmembrane region" description="Helical" evidence="4">
    <location>
        <begin position="282"/>
        <end position="302"/>
    </location>
</feature>
<dbReference type="Proteomes" id="UP000326994">
    <property type="component" value="Unassembled WGS sequence"/>
</dbReference>
<protein>
    <submittedName>
        <fullName evidence="6">Glycosyl transferase family 2</fullName>
    </submittedName>
</protein>
<dbReference type="PANTHER" id="PTHR43630">
    <property type="entry name" value="POLY-BETA-1,6-N-ACETYL-D-GLUCOSAMINE SYNTHASE"/>
    <property type="match status" value="1"/>
</dbReference>
<comment type="caution">
    <text evidence="6">The sequence shown here is derived from an EMBL/GenBank/DDBJ whole genome shotgun (WGS) entry which is preliminary data.</text>
</comment>
<evidence type="ECO:0000313" key="7">
    <source>
        <dbReference type="Proteomes" id="UP000326994"/>
    </source>
</evidence>
<dbReference type="EMBL" id="BKCF01000005">
    <property type="protein sequence ID" value="GEQ87128.1"/>
    <property type="molecule type" value="Genomic_DNA"/>
</dbReference>
<feature type="domain" description="Glycosyltransferase 2-like" evidence="5">
    <location>
        <begin position="44"/>
        <end position="160"/>
    </location>
</feature>
<name>A0A5J4G0B1_9FLAO</name>
<proteinExistence type="inferred from homology"/>
<dbReference type="InterPro" id="IPR001173">
    <property type="entry name" value="Glyco_trans_2-like"/>
</dbReference>
<evidence type="ECO:0000256" key="3">
    <source>
        <dbReference type="ARBA" id="ARBA00022679"/>
    </source>
</evidence>
<dbReference type="PANTHER" id="PTHR43630:SF1">
    <property type="entry name" value="POLY-BETA-1,6-N-ACETYL-D-GLUCOSAMINE SYNTHASE"/>
    <property type="match status" value="1"/>
</dbReference>
<evidence type="ECO:0000256" key="1">
    <source>
        <dbReference type="ARBA" id="ARBA00006739"/>
    </source>
</evidence>
<keyword evidence="4" id="KW-1133">Transmembrane helix</keyword>
<evidence type="ECO:0000256" key="2">
    <source>
        <dbReference type="ARBA" id="ARBA00022676"/>
    </source>
</evidence>
<dbReference type="Gene3D" id="3.90.550.10">
    <property type="entry name" value="Spore Coat Polysaccharide Biosynthesis Protein SpsA, Chain A"/>
    <property type="match status" value="1"/>
</dbReference>
<dbReference type="SUPFAM" id="SSF53448">
    <property type="entry name" value="Nucleotide-diphospho-sugar transferases"/>
    <property type="match status" value="1"/>
</dbReference>
<evidence type="ECO:0000313" key="6">
    <source>
        <dbReference type="EMBL" id="GEQ87128.1"/>
    </source>
</evidence>
<accession>A0A5J4G0B1</accession>
<dbReference type="InterPro" id="IPR029044">
    <property type="entry name" value="Nucleotide-diphossugar_trans"/>
</dbReference>
<reference evidence="6 7" key="1">
    <citation type="submission" date="2019-08" db="EMBL/GenBank/DDBJ databases">
        <title>Ulvibacter marinistellae sp. nov., isolated from a starfish, Patiria pectinifera.</title>
        <authorList>
            <person name="Kawano K."/>
            <person name="Ushijima N."/>
            <person name="Kihara M."/>
            <person name="Itoh H."/>
        </authorList>
    </citation>
    <scope>NUCLEOTIDE SEQUENCE [LARGE SCALE GENOMIC DNA]</scope>
    <source>
        <strain evidence="6 7">KK4</strain>
    </source>
</reference>
<comment type="similarity">
    <text evidence="1">Belongs to the glycosyltransferase 2 family.</text>
</comment>
<dbReference type="GO" id="GO:0016757">
    <property type="term" value="F:glycosyltransferase activity"/>
    <property type="evidence" value="ECO:0007669"/>
    <property type="project" value="UniProtKB-KW"/>
</dbReference>
<evidence type="ECO:0000259" key="5">
    <source>
        <dbReference type="Pfam" id="PF00535"/>
    </source>
</evidence>
<dbReference type="Pfam" id="PF00535">
    <property type="entry name" value="Glycos_transf_2"/>
    <property type="match status" value="1"/>
</dbReference>
<feature type="transmembrane region" description="Helical" evidence="4">
    <location>
        <begin position="6"/>
        <end position="26"/>
    </location>
</feature>
<gene>
    <name evidence="6" type="ORF">ULMS_26360</name>
</gene>
<dbReference type="OrthoDB" id="9800276at2"/>
<feature type="transmembrane region" description="Helical" evidence="4">
    <location>
        <begin position="336"/>
        <end position="356"/>
    </location>
</feature>
<dbReference type="AlphaFoldDB" id="A0A5J4G0B1"/>
<keyword evidence="4" id="KW-0472">Membrane</keyword>